<accession>A0A136WI67</accession>
<dbReference type="InterPro" id="IPR007213">
    <property type="entry name" value="Ppm1/Ppm2/Tcmp"/>
</dbReference>
<keyword evidence="4" id="KW-1185">Reference proteome</keyword>
<dbReference type="PANTHER" id="PTHR43619:SF2">
    <property type="entry name" value="S-ADENOSYL-L-METHIONINE-DEPENDENT METHYLTRANSFERASES SUPERFAMILY PROTEIN"/>
    <property type="match status" value="1"/>
</dbReference>
<gene>
    <name evidence="3" type="ORF">CLNEO_02300</name>
</gene>
<dbReference type="STRING" id="36847.CLNEO_02300"/>
<proteinExistence type="predicted"/>
<dbReference type="Proteomes" id="UP000070539">
    <property type="component" value="Unassembled WGS sequence"/>
</dbReference>
<evidence type="ECO:0000313" key="4">
    <source>
        <dbReference type="Proteomes" id="UP000070539"/>
    </source>
</evidence>
<sequence length="195" mass="22226">MSYYGVLARAKTMDKEVNKFIAENLDCVIVSVGCGLDTRFSRVDNGKIKWYNLDFPQVIEQRELFFEKTHRVINIGKSALDPTWTQDVKTEGKKLLIISEGMLMYLKENEISQLLQILTHGFDSFEAQFDLLYKGLVNKAKIHDTLKKTSAQFNWGVKDGSKVVALCPTLQQKGLINFTDELKHLLPGVKKLLVQ</sequence>
<dbReference type="RefSeq" id="WP_242864138.1">
    <property type="nucleotide sequence ID" value="NZ_LRVM01000001.1"/>
</dbReference>
<protein>
    <submittedName>
        <fullName evidence="3">Leucine carboxyl methyltransferase</fullName>
    </submittedName>
</protein>
<dbReference type="PATRIC" id="fig|36847.3.peg.285"/>
<keyword evidence="2 3" id="KW-0808">Transferase</keyword>
<dbReference type="SUPFAM" id="SSF53335">
    <property type="entry name" value="S-adenosyl-L-methionine-dependent methyltransferases"/>
    <property type="match status" value="1"/>
</dbReference>
<dbReference type="GO" id="GO:0032259">
    <property type="term" value="P:methylation"/>
    <property type="evidence" value="ECO:0007669"/>
    <property type="project" value="UniProtKB-KW"/>
</dbReference>
<dbReference type="InterPro" id="IPR029063">
    <property type="entry name" value="SAM-dependent_MTases_sf"/>
</dbReference>
<dbReference type="Pfam" id="PF04072">
    <property type="entry name" value="LCM"/>
    <property type="match status" value="1"/>
</dbReference>
<dbReference type="AlphaFoldDB" id="A0A136WI67"/>
<evidence type="ECO:0000256" key="1">
    <source>
        <dbReference type="ARBA" id="ARBA00022603"/>
    </source>
</evidence>
<organism evidence="3 4">
    <name type="scientific">Anaerotignum neopropionicum</name>
    <dbReference type="NCBI Taxonomy" id="36847"/>
    <lineage>
        <taxon>Bacteria</taxon>
        <taxon>Bacillati</taxon>
        <taxon>Bacillota</taxon>
        <taxon>Clostridia</taxon>
        <taxon>Lachnospirales</taxon>
        <taxon>Anaerotignaceae</taxon>
        <taxon>Anaerotignum</taxon>
    </lineage>
</organism>
<dbReference type="GO" id="GO:0008168">
    <property type="term" value="F:methyltransferase activity"/>
    <property type="evidence" value="ECO:0007669"/>
    <property type="project" value="UniProtKB-KW"/>
</dbReference>
<name>A0A136WI67_9FIRM</name>
<reference evidence="3 4" key="1">
    <citation type="submission" date="2016-01" db="EMBL/GenBank/DDBJ databases">
        <title>Genome sequence of Clostridium neopropionicum X4, DSM-3847.</title>
        <authorList>
            <person name="Poehlein A."/>
            <person name="Beck M.H."/>
            <person name="Bengelsdorf F.R."/>
            <person name="Daniel R."/>
            <person name="Duerre P."/>
        </authorList>
    </citation>
    <scope>NUCLEOTIDE SEQUENCE [LARGE SCALE GENOMIC DNA]</scope>
    <source>
        <strain evidence="3 4">DSM-3847</strain>
    </source>
</reference>
<keyword evidence="1 3" id="KW-0489">Methyltransferase</keyword>
<dbReference type="EMBL" id="LRVM01000001">
    <property type="protein sequence ID" value="KXL54133.1"/>
    <property type="molecule type" value="Genomic_DNA"/>
</dbReference>
<evidence type="ECO:0000313" key="3">
    <source>
        <dbReference type="EMBL" id="KXL54133.1"/>
    </source>
</evidence>
<dbReference type="PANTHER" id="PTHR43619">
    <property type="entry name" value="S-ADENOSYL-L-METHIONINE-DEPENDENT METHYLTRANSFERASE YKTD-RELATED"/>
    <property type="match status" value="1"/>
</dbReference>
<evidence type="ECO:0000256" key="2">
    <source>
        <dbReference type="ARBA" id="ARBA00022679"/>
    </source>
</evidence>
<dbReference type="Gene3D" id="3.40.50.150">
    <property type="entry name" value="Vaccinia Virus protein VP39"/>
    <property type="match status" value="1"/>
</dbReference>
<comment type="caution">
    <text evidence="3">The sequence shown here is derived from an EMBL/GenBank/DDBJ whole genome shotgun (WGS) entry which is preliminary data.</text>
</comment>